<dbReference type="InterPro" id="IPR025724">
    <property type="entry name" value="GAG-pre-integrase_dom"/>
</dbReference>
<comment type="caution">
    <text evidence="2">The sequence shown here is derived from an EMBL/GenBank/DDBJ whole genome shotgun (WGS) entry which is preliminary data.</text>
</comment>
<dbReference type="AlphaFoldDB" id="A0A371IF18"/>
<name>A0A371IF18_MUCPR</name>
<dbReference type="Proteomes" id="UP000257109">
    <property type="component" value="Unassembled WGS sequence"/>
</dbReference>
<gene>
    <name evidence="2" type="ORF">CR513_01433</name>
</gene>
<feature type="non-terminal residue" evidence="2">
    <location>
        <position position="1"/>
    </location>
</feature>
<sequence length="165" mass="18675">YNYHHQGPWIINSGASNHLSDNEFVFSSISSPMFPHFISLVNGSKMVSHGVGQDQNTGQLIGNEHESRGLYYLSNNPSRLCFVFVSPKLLHNRLGYPSPSKLKLMVPSLNKLSILECESYQLGKHVKSTFPNQVNKRGNLLYPIEPSRVTSFGFNYFVTFIDEYS</sequence>
<evidence type="ECO:0000313" key="2">
    <source>
        <dbReference type="EMBL" id="RDY13620.1"/>
    </source>
</evidence>
<organism evidence="2 3">
    <name type="scientific">Mucuna pruriens</name>
    <name type="common">Velvet bean</name>
    <name type="synonym">Dolichos pruriens</name>
    <dbReference type="NCBI Taxonomy" id="157652"/>
    <lineage>
        <taxon>Eukaryota</taxon>
        <taxon>Viridiplantae</taxon>
        <taxon>Streptophyta</taxon>
        <taxon>Embryophyta</taxon>
        <taxon>Tracheophyta</taxon>
        <taxon>Spermatophyta</taxon>
        <taxon>Magnoliopsida</taxon>
        <taxon>eudicotyledons</taxon>
        <taxon>Gunneridae</taxon>
        <taxon>Pentapetalae</taxon>
        <taxon>rosids</taxon>
        <taxon>fabids</taxon>
        <taxon>Fabales</taxon>
        <taxon>Fabaceae</taxon>
        <taxon>Papilionoideae</taxon>
        <taxon>50 kb inversion clade</taxon>
        <taxon>NPAAA clade</taxon>
        <taxon>indigoferoid/millettioid clade</taxon>
        <taxon>Phaseoleae</taxon>
        <taxon>Mucuna</taxon>
    </lineage>
</organism>
<dbReference type="OrthoDB" id="1929700at2759"/>
<keyword evidence="3" id="KW-1185">Reference proteome</keyword>
<feature type="non-terminal residue" evidence="2">
    <location>
        <position position="165"/>
    </location>
</feature>
<accession>A0A371IF18</accession>
<protein>
    <recommendedName>
        <fullName evidence="1">GAG-pre-integrase domain-containing protein</fullName>
    </recommendedName>
</protein>
<feature type="domain" description="GAG-pre-integrase" evidence="1">
    <location>
        <begin position="69"/>
        <end position="125"/>
    </location>
</feature>
<evidence type="ECO:0000259" key="1">
    <source>
        <dbReference type="Pfam" id="PF13976"/>
    </source>
</evidence>
<proteinExistence type="predicted"/>
<reference evidence="2" key="1">
    <citation type="submission" date="2018-05" db="EMBL/GenBank/DDBJ databases">
        <title>Draft genome of Mucuna pruriens seed.</title>
        <authorList>
            <person name="Nnadi N.E."/>
            <person name="Vos R."/>
            <person name="Hasami M.H."/>
            <person name="Devisetty U.K."/>
            <person name="Aguiy J.C."/>
        </authorList>
    </citation>
    <scope>NUCLEOTIDE SEQUENCE [LARGE SCALE GENOMIC DNA]</scope>
    <source>
        <strain evidence="2">JCA_2017</strain>
    </source>
</reference>
<evidence type="ECO:0000313" key="3">
    <source>
        <dbReference type="Proteomes" id="UP000257109"/>
    </source>
</evidence>
<dbReference type="EMBL" id="QJKJ01000242">
    <property type="protein sequence ID" value="RDY13620.1"/>
    <property type="molecule type" value="Genomic_DNA"/>
</dbReference>
<dbReference type="Pfam" id="PF13976">
    <property type="entry name" value="gag_pre-integrs"/>
    <property type="match status" value="1"/>
</dbReference>